<dbReference type="GO" id="GO:0047372">
    <property type="term" value="F:monoacylglycerol lipase activity"/>
    <property type="evidence" value="ECO:0007669"/>
    <property type="project" value="TreeGrafter"/>
</dbReference>
<dbReference type="GO" id="GO:0016020">
    <property type="term" value="C:membrane"/>
    <property type="evidence" value="ECO:0007669"/>
    <property type="project" value="TreeGrafter"/>
</dbReference>
<feature type="domain" description="AB hydrolase-1" evidence="1">
    <location>
        <begin position="41"/>
        <end position="289"/>
    </location>
</feature>
<dbReference type="PRINTS" id="PR00412">
    <property type="entry name" value="EPOXHYDRLASE"/>
</dbReference>
<dbReference type="SUPFAM" id="SSF53474">
    <property type="entry name" value="alpha/beta-Hydrolases"/>
    <property type="match status" value="1"/>
</dbReference>
<dbReference type="InterPro" id="IPR000639">
    <property type="entry name" value="Epox_hydrolase-like"/>
</dbReference>
<dbReference type="Proteomes" id="UP000251800">
    <property type="component" value="Unassembled WGS sequence"/>
</dbReference>
<dbReference type="InterPro" id="IPR029058">
    <property type="entry name" value="AB_hydrolase_fold"/>
</dbReference>
<dbReference type="InterPro" id="IPR000073">
    <property type="entry name" value="AB_hydrolase_1"/>
</dbReference>
<keyword evidence="3" id="KW-1185">Reference proteome</keyword>
<reference evidence="2 3" key="1">
    <citation type="submission" date="2018-05" db="EMBL/GenBank/DDBJ databases">
        <title>Abyssibacter profundi OUC007T gen. nov., sp. nov, a marine bacterium isolated from seawater of the Mariana Trench.</title>
        <authorList>
            <person name="Zhou S."/>
        </authorList>
    </citation>
    <scope>NUCLEOTIDE SEQUENCE [LARGE SCALE GENOMIC DNA]</scope>
    <source>
        <strain evidence="2 3">OUC007</strain>
    </source>
</reference>
<dbReference type="Pfam" id="PF00561">
    <property type="entry name" value="Abhydrolase_1"/>
    <property type="match status" value="1"/>
</dbReference>
<evidence type="ECO:0000313" key="2">
    <source>
        <dbReference type="EMBL" id="PWN57436.1"/>
    </source>
</evidence>
<comment type="caution">
    <text evidence="2">The sequence shown here is derived from an EMBL/GenBank/DDBJ whole genome shotgun (WGS) entry which is preliminary data.</text>
</comment>
<dbReference type="RefSeq" id="WP_109718940.1">
    <property type="nucleotide sequence ID" value="NZ_QEQK01000002.1"/>
</dbReference>
<dbReference type="PANTHER" id="PTHR43798">
    <property type="entry name" value="MONOACYLGLYCEROL LIPASE"/>
    <property type="match status" value="1"/>
</dbReference>
<protein>
    <recommendedName>
        <fullName evidence="1">AB hydrolase-1 domain-containing protein</fullName>
    </recommendedName>
</protein>
<proteinExistence type="predicted"/>
<organism evidence="2 3">
    <name type="scientific">Abyssibacter profundi</name>
    <dbReference type="NCBI Taxonomy" id="2182787"/>
    <lineage>
        <taxon>Bacteria</taxon>
        <taxon>Pseudomonadati</taxon>
        <taxon>Pseudomonadota</taxon>
        <taxon>Gammaproteobacteria</taxon>
        <taxon>Chromatiales</taxon>
        <taxon>Oceanococcaceae</taxon>
        <taxon>Abyssibacter</taxon>
    </lineage>
</organism>
<dbReference type="PANTHER" id="PTHR43798:SF33">
    <property type="entry name" value="HYDROLASE, PUTATIVE (AFU_ORTHOLOGUE AFUA_2G14860)-RELATED"/>
    <property type="match status" value="1"/>
</dbReference>
<evidence type="ECO:0000259" key="1">
    <source>
        <dbReference type="Pfam" id="PF00561"/>
    </source>
</evidence>
<dbReference type="InterPro" id="IPR050266">
    <property type="entry name" value="AB_hydrolase_sf"/>
</dbReference>
<gene>
    <name evidence="2" type="ORF">DEH80_02795</name>
</gene>
<evidence type="ECO:0000313" key="3">
    <source>
        <dbReference type="Proteomes" id="UP000251800"/>
    </source>
</evidence>
<accession>A0A363UPM9</accession>
<dbReference type="GO" id="GO:0046464">
    <property type="term" value="P:acylglycerol catabolic process"/>
    <property type="evidence" value="ECO:0007669"/>
    <property type="project" value="TreeGrafter"/>
</dbReference>
<dbReference type="EMBL" id="QEQK01000002">
    <property type="protein sequence ID" value="PWN57436.1"/>
    <property type="molecule type" value="Genomic_DNA"/>
</dbReference>
<dbReference type="Gene3D" id="3.40.50.1820">
    <property type="entry name" value="alpha/beta hydrolase"/>
    <property type="match status" value="1"/>
</dbReference>
<name>A0A363UPM9_9GAMM</name>
<dbReference type="AlphaFoldDB" id="A0A363UPM9"/>
<dbReference type="OrthoDB" id="5853561at2"/>
<sequence length="301" mass="32974">MQDMLQAWQQAGATLTLPGSGLQVYYRDIGDAGAAPADTALLMHGFPESSFSYHKVVDGLGARFKRVVLLDLIGYGFSDKPSADRFGYSLMEQADVALAVWLHLGLRGGHLIAHDMGDSVSTELVARAVAGMLPAGFDAGFQSVTFTNGSMVLGLAKLRVTQRLLLTRFGPSMTRLVNKKTFVQQVRSAHGTDALSDEDIDLMWAANCLQDGHRKSYLTIRYLFDRRRFEAARWLPALAATQIPIHLCWGDADAVARVEMAHHLKQQVCTSAALTLMPGVGHFCQISDPDSWLQAVLGYYD</sequence>